<dbReference type="Proteomes" id="UP000763557">
    <property type="component" value="Unassembled WGS sequence"/>
</dbReference>
<feature type="signal peptide" evidence="2">
    <location>
        <begin position="1"/>
        <end position="20"/>
    </location>
</feature>
<protein>
    <recommendedName>
        <fullName evidence="5">PknH-like extracellular domain-containing protein</fullName>
    </recommendedName>
</protein>
<sequence>MLRRVLFACLVLSACSAPQATPPSGPPSSGPSTIGQTATGQTTTGSVPPTTEGESWAQLQAKVRRAVIPLDGMADYGIPAAEEDEDTPNSLTPADGLCGKKLGFTLGPGRYRMFSGDRILVHNAAWAFQARTGKNVVELVAAQAAACTTWKDEDGFDHKIRTDLGIGQPAGVDAFFAYCDETADQTKKFRYCGALAARGNSLIEVATASHITRRETLSDLRAVLPRAIDRLLAA</sequence>
<feature type="region of interest" description="Disordered" evidence="1">
    <location>
        <begin position="17"/>
        <end position="53"/>
    </location>
</feature>
<accession>A0ABX2F222</accession>
<evidence type="ECO:0008006" key="5">
    <source>
        <dbReference type="Google" id="ProtNLM"/>
    </source>
</evidence>
<feature type="compositionally biased region" description="Low complexity" evidence="1">
    <location>
        <begin position="30"/>
        <end position="45"/>
    </location>
</feature>
<keyword evidence="4" id="KW-1185">Reference proteome</keyword>
<dbReference type="EMBL" id="JAAATY010000005">
    <property type="protein sequence ID" value="NRN65174.1"/>
    <property type="molecule type" value="Genomic_DNA"/>
</dbReference>
<evidence type="ECO:0000313" key="3">
    <source>
        <dbReference type="EMBL" id="NRN65174.1"/>
    </source>
</evidence>
<name>A0ABX2F222_9PSEU</name>
<dbReference type="PROSITE" id="PS51257">
    <property type="entry name" value="PROKAR_LIPOPROTEIN"/>
    <property type="match status" value="1"/>
</dbReference>
<gene>
    <name evidence="3" type="ORF">GC106_23840</name>
</gene>
<evidence type="ECO:0000313" key="4">
    <source>
        <dbReference type="Proteomes" id="UP000763557"/>
    </source>
</evidence>
<organism evidence="3 4">
    <name type="scientific">Kibdelosporangium persicum</name>
    <dbReference type="NCBI Taxonomy" id="2698649"/>
    <lineage>
        <taxon>Bacteria</taxon>
        <taxon>Bacillati</taxon>
        <taxon>Actinomycetota</taxon>
        <taxon>Actinomycetes</taxon>
        <taxon>Pseudonocardiales</taxon>
        <taxon>Pseudonocardiaceae</taxon>
        <taxon>Kibdelosporangium</taxon>
    </lineage>
</organism>
<reference evidence="3 4" key="1">
    <citation type="submission" date="2020-01" db="EMBL/GenBank/DDBJ databases">
        <title>Kibdelosporangium persica a novel Actinomycetes from a hot desert in Iran.</title>
        <authorList>
            <person name="Safaei N."/>
            <person name="Zaburannyi N."/>
            <person name="Mueller R."/>
            <person name="Wink J."/>
        </authorList>
    </citation>
    <scope>NUCLEOTIDE SEQUENCE [LARGE SCALE GENOMIC DNA]</scope>
    <source>
        <strain evidence="3 4">4NS15</strain>
    </source>
</reference>
<keyword evidence="2" id="KW-0732">Signal</keyword>
<comment type="caution">
    <text evidence="3">The sequence shown here is derived from an EMBL/GenBank/DDBJ whole genome shotgun (WGS) entry which is preliminary data.</text>
</comment>
<evidence type="ECO:0000256" key="2">
    <source>
        <dbReference type="SAM" id="SignalP"/>
    </source>
</evidence>
<evidence type="ECO:0000256" key="1">
    <source>
        <dbReference type="SAM" id="MobiDB-lite"/>
    </source>
</evidence>
<proteinExistence type="predicted"/>
<feature type="chain" id="PRO_5045736092" description="PknH-like extracellular domain-containing protein" evidence="2">
    <location>
        <begin position="21"/>
        <end position="234"/>
    </location>
</feature>
<feature type="compositionally biased region" description="Pro residues" evidence="1">
    <location>
        <begin position="20"/>
        <end position="29"/>
    </location>
</feature>
<dbReference type="RefSeq" id="WP_173128628.1">
    <property type="nucleotide sequence ID" value="NZ_CBCSGW010000013.1"/>
</dbReference>